<organism evidence="1 2">
    <name type="scientific">Aspergillus eucalypticola (strain CBS 122712 / IBT 29274)</name>
    <dbReference type="NCBI Taxonomy" id="1448314"/>
    <lineage>
        <taxon>Eukaryota</taxon>
        <taxon>Fungi</taxon>
        <taxon>Dikarya</taxon>
        <taxon>Ascomycota</taxon>
        <taxon>Pezizomycotina</taxon>
        <taxon>Eurotiomycetes</taxon>
        <taxon>Eurotiomycetidae</taxon>
        <taxon>Eurotiales</taxon>
        <taxon>Aspergillaceae</taxon>
        <taxon>Aspergillus</taxon>
        <taxon>Aspergillus subgen. Circumdati</taxon>
    </lineage>
</organism>
<keyword evidence="2" id="KW-1185">Reference proteome</keyword>
<protein>
    <recommendedName>
        <fullName evidence="3">F-box domain-containing protein</fullName>
    </recommendedName>
</protein>
<accession>A0A317VE22</accession>
<dbReference type="EMBL" id="MSFU01000015">
    <property type="protein sequence ID" value="PWY71258.1"/>
    <property type="molecule type" value="Genomic_DNA"/>
</dbReference>
<evidence type="ECO:0008006" key="3">
    <source>
        <dbReference type="Google" id="ProtNLM"/>
    </source>
</evidence>
<sequence length="148" mass="17285">MNTTTKVLRLPELVKEILLYYDYHFIAQRVCSQWQAVIMQSPKIRRALSLIPSEHGKPHINPFFMTKLCHWKDPHIQHDYPFSMKLPSEHGAWVNGVEQPFSSASILETNASCKYPLCIIIPARRTIPRRVLLLEEYETQWSGVLLQQ</sequence>
<evidence type="ECO:0000313" key="2">
    <source>
        <dbReference type="Proteomes" id="UP000246171"/>
    </source>
</evidence>
<dbReference type="OrthoDB" id="3800738at2759"/>
<evidence type="ECO:0000313" key="1">
    <source>
        <dbReference type="EMBL" id="PWY71258.1"/>
    </source>
</evidence>
<dbReference type="VEuPathDB" id="FungiDB:BO83DRAFT_389569"/>
<dbReference type="AlphaFoldDB" id="A0A317VE22"/>
<dbReference type="GeneID" id="37054769"/>
<name>A0A317VE22_ASPEC</name>
<gene>
    <name evidence="1" type="ORF">BO83DRAFT_389569</name>
</gene>
<dbReference type="RefSeq" id="XP_025387249.1">
    <property type="nucleotide sequence ID" value="XM_025532807.1"/>
</dbReference>
<dbReference type="Proteomes" id="UP000246171">
    <property type="component" value="Unassembled WGS sequence"/>
</dbReference>
<comment type="caution">
    <text evidence="1">The sequence shown here is derived from an EMBL/GenBank/DDBJ whole genome shotgun (WGS) entry which is preliminary data.</text>
</comment>
<reference evidence="1" key="1">
    <citation type="submission" date="2016-12" db="EMBL/GenBank/DDBJ databases">
        <title>The genomes of Aspergillus section Nigri reveals drivers in fungal speciation.</title>
        <authorList>
            <consortium name="DOE Joint Genome Institute"/>
            <person name="Vesth T.C."/>
            <person name="Nybo J."/>
            <person name="Theobald S."/>
            <person name="Brandl J."/>
            <person name="Frisvad J.C."/>
            <person name="Nielsen K.F."/>
            <person name="Lyhne E.K."/>
            <person name="Kogle M.E."/>
            <person name="Kuo A."/>
            <person name="Riley R."/>
            <person name="Clum A."/>
            <person name="Nolan M."/>
            <person name="Lipzen A."/>
            <person name="Salamov A."/>
            <person name="Henrissat B."/>
            <person name="Wiebenga A."/>
            <person name="De vries R.P."/>
            <person name="Grigoriev I.V."/>
            <person name="Mortensen U.H."/>
            <person name="Andersen M.R."/>
            <person name="Baker S.E."/>
        </authorList>
    </citation>
    <scope>NUCLEOTIDE SEQUENCE</scope>
    <source>
        <strain evidence="1">CBS 122712</strain>
    </source>
</reference>
<proteinExistence type="predicted"/>